<dbReference type="InParanoid" id="D8LD60"/>
<keyword evidence="1" id="KW-0812">Transmembrane</keyword>
<gene>
    <name evidence="3" type="ORF">Esi_0113_0076</name>
</gene>
<feature type="transmembrane region" description="Helical" evidence="1">
    <location>
        <begin position="216"/>
        <end position="236"/>
    </location>
</feature>
<dbReference type="OrthoDB" id="201504at2759"/>
<keyword evidence="2" id="KW-0732">Signal</keyword>
<dbReference type="Pfam" id="PF06966">
    <property type="entry name" value="DUF1295"/>
    <property type="match status" value="1"/>
</dbReference>
<name>D8LD60_ECTSI</name>
<dbReference type="Proteomes" id="UP000002630">
    <property type="component" value="Linkage Group LG23"/>
</dbReference>
<keyword evidence="4" id="KW-1185">Reference proteome</keyword>
<dbReference type="InterPro" id="IPR010721">
    <property type="entry name" value="UstE-like"/>
</dbReference>
<dbReference type="PANTHER" id="PTHR32251:SF15">
    <property type="entry name" value="3-OXO-5-ALPHA-STEROID 4-DEHYDROGENASE (DUF1295)"/>
    <property type="match status" value="1"/>
</dbReference>
<evidence type="ECO:0000256" key="1">
    <source>
        <dbReference type="SAM" id="Phobius"/>
    </source>
</evidence>
<keyword evidence="1" id="KW-0472">Membrane</keyword>
<dbReference type="PROSITE" id="PS50244">
    <property type="entry name" value="S5A_REDUCTASE"/>
    <property type="match status" value="1"/>
</dbReference>
<evidence type="ECO:0000313" key="3">
    <source>
        <dbReference type="EMBL" id="CBN78427.1"/>
    </source>
</evidence>
<organism evidence="3 4">
    <name type="scientific">Ectocarpus siliculosus</name>
    <name type="common">Brown alga</name>
    <name type="synonym">Conferva siliculosa</name>
    <dbReference type="NCBI Taxonomy" id="2880"/>
    <lineage>
        <taxon>Eukaryota</taxon>
        <taxon>Sar</taxon>
        <taxon>Stramenopiles</taxon>
        <taxon>Ochrophyta</taxon>
        <taxon>PX clade</taxon>
        <taxon>Phaeophyceae</taxon>
        <taxon>Ectocarpales</taxon>
        <taxon>Ectocarpaceae</taxon>
        <taxon>Ectocarpus</taxon>
    </lineage>
</organism>
<proteinExistence type="predicted"/>
<accession>D8LD60</accession>
<dbReference type="OMA" id="ANSMSAW"/>
<keyword evidence="1" id="KW-1133">Transmembrane helix</keyword>
<protein>
    <submittedName>
        <fullName evidence="3">Uncharacterized protein</fullName>
    </submittedName>
</protein>
<feature type="transmembrane region" description="Helical" evidence="1">
    <location>
        <begin position="175"/>
        <end position="195"/>
    </location>
</feature>
<dbReference type="GO" id="GO:0016020">
    <property type="term" value="C:membrane"/>
    <property type="evidence" value="ECO:0007669"/>
    <property type="project" value="TreeGrafter"/>
</dbReference>
<feature type="transmembrane region" description="Helical" evidence="1">
    <location>
        <begin position="248"/>
        <end position="269"/>
    </location>
</feature>
<feature type="transmembrane region" description="Helical" evidence="1">
    <location>
        <begin position="100"/>
        <end position="122"/>
    </location>
</feature>
<feature type="transmembrane region" description="Helical" evidence="1">
    <location>
        <begin position="143"/>
        <end position="163"/>
    </location>
</feature>
<dbReference type="eggNOG" id="KOG4650">
    <property type="taxonomic scope" value="Eukaryota"/>
</dbReference>
<feature type="signal peptide" evidence="2">
    <location>
        <begin position="1"/>
        <end position="29"/>
    </location>
</feature>
<reference evidence="3 4" key="1">
    <citation type="journal article" date="2010" name="Nature">
        <title>The Ectocarpus genome and the independent evolution of multicellularity in brown algae.</title>
        <authorList>
            <person name="Cock J.M."/>
            <person name="Sterck L."/>
            <person name="Rouze P."/>
            <person name="Scornet D."/>
            <person name="Allen A.E."/>
            <person name="Amoutzias G."/>
            <person name="Anthouard V."/>
            <person name="Artiguenave F."/>
            <person name="Aury J.M."/>
            <person name="Badger J.H."/>
            <person name="Beszteri B."/>
            <person name="Billiau K."/>
            <person name="Bonnet E."/>
            <person name="Bothwell J.H."/>
            <person name="Bowler C."/>
            <person name="Boyen C."/>
            <person name="Brownlee C."/>
            <person name="Carrano C.J."/>
            <person name="Charrier B."/>
            <person name="Cho G.Y."/>
            <person name="Coelho S.M."/>
            <person name="Collen J."/>
            <person name="Corre E."/>
            <person name="Da Silva C."/>
            <person name="Delage L."/>
            <person name="Delaroque N."/>
            <person name="Dittami S.M."/>
            <person name="Doulbeau S."/>
            <person name="Elias M."/>
            <person name="Farnham G."/>
            <person name="Gachon C.M."/>
            <person name="Gschloessl B."/>
            <person name="Heesch S."/>
            <person name="Jabbari K."/>
            <person name="Jubin C."/>
            <person name="Kawai H."/>
            <person name="Kimura K."/>
            <person name="Kloareg B."/>
            <person name="Kupper F.C."/>
            <person name="Lang D."/>
            <person name="Le Bail A."/>
            <person name="Leblanc C."/>
            <person name="Lerouge P."/>
            <person name="Lohr M."/>
            <person name="Lopez P.J."/>
            <person name="Martens C."/>
            <person name="Maumus F."/>
            <person name="Michel G."/>
            <person name="Miranda-Saavedra D."/>
            <person name="Morales J."/>
            <person name="Moreau H."/>
            <person name="Motomura T."/>
            <person name="Nagasato C."/>
            <person name="Napoli C.A."/>
            <person name="Nelson D.R."/>
            <person name="Nyvall-Collen P."/>
            <person name="Peters A.F."/>
            <person name="Pommier C."/>
            <person name="Potin P."/>
            <person name="Poulain J."/>
            <person name="Quesneville H."/>
            <person name="Read B."/>
            <person name="Rensing S.A."/>
            <person name="Ritter A."/>
            <person name="Rousvoal S."/>
            <person name="Samanta M."/>
            <person name="Samson G."/>
            <person name="Schroeder D.C."/>
            <person name="Segurens B."/>
            <person name="Strittmatter M."/>
            <person name="Tonon T."/>
            <person name="Tregear J.W."/>
            <person name="Valentin K."/>
            <person name="von Dassow P."/>
            <person name="Yamagishi T."/>
            <person name="Van de Peer Y."/>
            <person name="Wincker P."/>
        </authorList>
    </citation>
    <scope>NUCLEOTIDE SEQUENCE [LARGE SCALE GENOMIC DNA]</scope>
    <source>
        <strain evidence="4">Ec32 / CCAP1310/4</strain>
    </source>
</reference>
<evidence type="ECO:0000256" key="2">
    <source>
        <dbReference type="SAM" id="SignalP"/>
    </source>
</evidence>
<feature type="chain" id="PRO_5003116969" evidence="2">
    <location>
        <begin position="30"/>
        <end position="384"/>
    </location>
</feature>
<dbReference type="EMBL" id="FN649748">
    <property type="protein sequence ID" value="CBN78427.1"/>
    <property type="molecule type" value="Genomic_DNA"/>
</dbReference>
<evidence type="ECO:0000313" key="4">
    <source>
        <dbReference type="Proteomes" id="UP000002630"/>
    </source>
</evidence>
<dbReference type="Gene3D" id="1.20.120.1630">
    <property type="match status" value="1"/>
</dbReference>
<dbReference type="PANTHER" id="PTHR32251">
    <property type="entry name" value="3-OXO-5-ALPHA-STEROID 4-DEHYDROGENASE"/>
    <property type="match status" value="1"/>
</dbReference>
<dbReference type="AlphaFoldDB" id="D8LD60"/>
<dbReference type="EMBL" id="FN647822">
    <property type="protein sequence ID" value="CBN78427.1"/>
    <property type="molecule type" value="Genomic_DNA"/>
</dbReference>
<sequence length="384" mass="41510">MMARLRRALPKQLGATAVLLCTLLAHSEGFFAAPNTPTTHSKLASDLNGRTNGQFAARSDSSSGGSSAALGTAGSRERLFETVTTLRGGSPAMNIPGYDAAAAAIAAISVPAIAWTGGPALFAQGVLLSMVTSIDGFRIREHFVSYGYGFSVALQAAGAAWLFRDNLHTLSALHAAGLVAYGLRLASFCGWRDTLSCFQNRRKRLAQPKKKNAGPPYTFWGICSMLYAFLALPTVYALRRLPAAEGSYVGVSQAGLAVMAFGLLVESVADLQKSLFKKKSPDTFCSTGLYRFSRHPNYFGEAVFWTGAWLAAIPAYTKWYHWVFSVIGPSQIVSIILRATGGLEKRQVEKYGSSKEWKEYAKSTPVFVPGTRQYTWEKAASKKN</sequence>